<gene>
    <name evidence="2" type="primary">LOC107928965</name>
</gene>
<reference evidence="2" key="2">
    <citation type="submission" date="2025-08" db="UniProtKB">
        <authorList>
            <consortium name="RefSeq"/>
        </authorList>
    </citation>
    <scope>IDENTIFICATION</scope>
</reference>
<keyword evidence="1" id="KW-1185">Reference proteome</keyword>
<reference evidence="1" key="1">
    <citation type="journal article" date="2020" name="Nat. Genet.">
        <title>Genomic diversifications of five Gossypium allopolyploid species and their impact on cotton improvement.</title>
        <authorList>
            <person name="Chen Z.J."/>
            <person name="Sreedasyam A."/>
            <person name="Ando A."/>
            <person name="Song Q."/>
            <person name="De Santiago L.M."/>
            <person name="Hulse-Kemp A.M."/>
            <person name="Ding M."/>
            <person name="Ye W."/>
            <person name="Kirkbride R.C."/>
            <person name="Jenkins J."/>
            <person name="Plott C."/>
            <person name="Lovell J."/>
            <person name="Lin Y.M."/>
            <person name="Vaughn R."/>
            <person name="Liu B."/>
            <person name="Simpson S."/>
            <person name="Scheffler B.E."/>
            <person name="Wen L."/>
            <person name="Saski C.A."/>
            <person name="Grover C.E."/>
            <person name="Hu G."/>
            <person name="Conover J.L."/>
            <person name="Carlson J.W."/>
            <person name="Shu S."/>
            <person name="Boston L.B."/>
            <person name="Williams M."/>
            <person name="Peterson D.G."/>
            <person name="McGee K."/>
            <person name="Jones D.C."/>
            <person name="Wendel J.F."/>
            <person name="Stelly D.M."/>
            <person name="Grimwood J."/>
            <person name="Schmutz J."/>
        </authorList>
    </citation>
    <scope>NUCLEOTIDE SEQUENCE [LARGE SCALE GENOMIC DNA]</scope>
    <source>
        <strain evidence="1">cv. TM-1</strain>
    </source>
</reference>
<dbReference type="AlphaFoldDB" id="A0A1U8LQQ3"/>
<sequence>MASNEKIRPVQTNPSRISHLFGKYLSSPLQSPCLSPPSRCPPSKRIQICSIKTFMVDFLNYRPRVPFYLHFGKPGLFSKKKPLKVGYSFCQERIKDIAMAASKFSLTHET</sequence>
<proteinExistence type="predicted"/>
<evidence type="ECO:0000313" key="2">
    <source>
        <dbReference type="RefSeq" id="XP_016715768.1"/>
    </source>
</evidence>
<dbReference type="RefSeq" id="XP_016715768.1">
    <property type="nucleotide sequence ID" value="XM_016860279.2"/>
</dbReference>
<organism evidence="1 2">
    <name type="scientific">Gossypium hirsutum</name>
    <name type="common">Upland cotton</name>
    <name type="synonym">Gossypium mexicanum</name>
    <dbReference type="NCBI Taxonomy" id="3635"/>
    <lineage>
        <taxon>Eukaryota</taxon>
        <taxon>Viridiplantae</taxon>
        <taxon>Streptophyta</taxon>
        <taxon>Embryophyta</taxon>
        <taxon>Tracheophyta</taxon>
        <taxon>Spermatophyta</taxon>
        <taxon>Magnoliopsida</taxon>
        <taxon>eudicotyledons</taxon>
        <taxon>Gunneridae</taxon>
        <taxon>Pentapetalae</taxon>
        <taxon>rosids</taxon>
        <taxon>malvids</taxon>
        <taxon>Malvales</taxon>
        <taxon>Malvaceae</taxon>
        <taxon>Malvoideae</taxon>
        <taxon>Gossypium</taxon>
    </lineage>
</organism>
<dbReference type="PaxDb" id="3635-A0A1U8LQQ3"/>
<dbReference type="GeneID" id="107928965"/>
<protein>
    <submittedName>
        <fullName evidence="2">Uncharacterized protein</fullName>
    </submittedName>
</protein>
<name>A0A1U8LQQ3_GOSHI</name>
<dbReference type="KEGG" id="ghi:107928965"/>
<accession>A0A1U8LQQ3</accession>
<evidence type="ECO:0000313" key="1">
    <source>
        <dbReference type="Proteomes" id="UP000818029"/>
    </source>
</evidence>
<dbReference type="Proteomes" id="UP000818029">
    <property type="component" value="Chromosome D01"/>
</dbReference>